<sequence>MTKTSDRKLAKGCYEHLGGQLGKLLLEKFLKEGWLTKDDAGDKHFFMTEKGTLEFTKLGIDLSSIKS</sequence>
<dbReference type="RefSeq" id="WP_104716183.1">
    <property type="nucleotide sequence ID" value="NZ_PTRA01000011.1"/>
</dbReference>
<evidence type="ECO:0000313" key="1">
    <source>
        <dbReference type="EMBL" id="PQA53029.1"/>
    </source>
</evidence>
<evidence type="ECO:0000313" key="2">
    <source>
        <dbReference type="Proteomes" id="UP000239590"/>
    </source>
</evidence>
<gene>
    <name evidence="1" type="ORF">C5O19_25430</name>
</gene>
<dbReference type="AlphaFoldDB" id="A0A2S7IEQ5"/>
<comment type="caution">
    <text evidence="1">The sequence shown here is derived from an EMBL/GenBank/DDBJ whole genome shotgun (WGS) entry which is preliminary data.</text>
</comment>
<protein>
    <submittedName>
        <fullName evidence="1">ArsR family transcriptional regulator</fullName>
    </submittedName>
</protein>
<dbReference type="Proteomes" id="UP000239590">
    <property type="component" value="Unassembled WGS sequence"/>
</dbReference>
<keyword evidence="2" id="KW-1185">Reference proteome</keyword>
<reference evidence="2" key="1">
    <citation type="submission" date="2018-02" db="EMBL/GenBank/DDBJ databases">
        <title>Genome sequencing of Solimonas sp. HR-BB.</title>
        <authorList>
            <person name="Lee Y."/>
            <person name="Jeon C.O."/>
        </authorList>
    </citation>
    <scope>NUCLEOTIDE SEQUENCE [LARGE SCALE GENOMIC DNA]</scope>
    <source>
        <strain evidence="2">HR-U</strain>
    </source>
</reference>
<dbReference type="EMBL" id="PTRA01000011">
    <property type="protein sequence ID" value="PQA53029.1"/>
    <property type="molecule type" value="Genomic_DNA"/>
</dbReference>
<dbReference type="OrthoDB" id="9797716at2"/>
<accession>A0A2S7IEQ5</accession>
<name>A0A2S7IEQ5_9BACT</name>
<proteinExistence type="predicted"/>
<organism evidence="1 2">
    <name type="scientific">Siphonobacter curvatus</name>
    <dbReference type="NCBI Taxonomy" id="2094562"/>
    <lineage>
        <taxon>Bacteria</taxon>
        <taxon>Pseudomonadati</taxon>
        <taxon>Bacteroidota</taxon>
        <taxon>Cytophagia</taxon>
        <taxon>Cytophagales</taxon>
        <taxon>Cytophagaceae</taxon>
        <taxon>Siphonobacter</taxon>
    </lineage>
</organism>